<keyword evidence="3 4" id="KW-0418">Kinase</keyword>
<dbReference type="PROSITE" id="PS00584">
    <property type="entry name" value="PFKB_KINASES_2"/>
    <property type="match status" value="1"/>
</dbReference>
<evidence type="ECO:0000256" key="3">
    <source>
        <dbReference type="ARBA" id="ARBA00022777"/>
    </source>
</evidence>
<dbReference type="Gene3D" id="3.40.1190.20">
    <property type="match status" value="1"/>
</dbReference>
<organism evidence="6 7">
    <name type="scientific">Chelatococcus albus</name>
    <dbReference type="NCBI Taxonomy" id="3047466"/>
    <lineage>
        <taxon>Bacteria</taxon>
        <taxon>Pseudomonadati</taxon>
        <taxon>Pseudomonadota</taxon>
        <taxon>Alphaproteobacteria</taxon>
        <taxon>Hyphomicrobiales</taxon>
        <taxon>Chelatococcaceae</taxon>
        <taxon>Chelatococcus</taxon>
    </lineage>
</organism>
<evidence type="ECO:0000256" key="1">
    <source>
        <dbReference type="ARBA" id="ARBA00010688"/>
    </source>
</evidence>
<dbReference type="Pfam" id="PF00294">
    <property type="entry name" value="PfkB"/>
    <property type="match status" value="1"/>
</dbReference>
<dbReference type="PRINTS" id="PR00990">
    <property type="entry name" value="RIBOKINASE"/>
</dbReference>
<dbReference type="RefSeq" id="WP_283740999.1">
    <property type="nucleotide sequence ID" value="NZ_JASJEV010000007.1"/>
</dbReference>
<accession>A0ABT7AHZ0</accession>
<dbReference type="PANTHER" id="PTHR10584">
    <property type="entry name" value="SUGAR KINASE"/>
    <property type="match status" value="1"/>
</dbReference>
<dbReference type="PANTHER" id="PTHR10584:SF157">
    <property type="entry name" value="SULFOFRUCTOSE KINASE"/>
    <property type="match status" value="1"/>
</dbReference>
<evidence type="ECO:0000313" key="7">
    <source>
        <dbReference type="Proteomes" id="UP001321492"/>
    </source>
</evidence>
<dbReference type="InterPro" id="IPR002139">
    <property type="entry name" value="Ribo/fructo_kinase"/>
</dbReference>
<dbReference type="InterPro" id="IPR029056">
    <property type="entry name" value="Ribokinase-like"/>
</dbReference>
<evidence type="ECO:0000256" key="2">
    <source>
        <dbReference type="ARBA" id="ARBA00022679"/>
    </source>
</evidence>
<comment type="caution">
    <text evidence="6">The sequence shown here is derived from an EMBL/GenBank/DDBJ whole genome shotgun (WGS) entry which is preliminary data.</text>
</comment>
<dbReference type="InterPro" id="IPR002173">
    <property type="entry name" value="Carboh/pur_kinase_PfkB_CS"/>
</dbReference>
<comment type="similarity">
    <text evidence="1 4">Belongs to the carbohydrate kinase PfkB family.</text>
</comment>
<protein>
    <submittedName>
        <fullName evidence="6">PfkB family carbohydrate kinase</fullName>
    </submittedName>
</protein>
<dbReference type="Proteomes" id="UP001321492">
    <property type="component" value="Unassembled WGS sequence"/>
</dbReference>
<keyword evidence="2 4" id="KW-0808">Transferase</keyword>
<evidence type="ECO:0000259" key="5">
    <source>
        <dbReference type="Pfam" id="PF00294"/>
    </source>
</evidence>
<dbReference type="EMBL" id="JASJEV010000007">
    <property type="protein sequence ID" value="MDJ1159001.1"/>
    <property type="molecule type" value="Genomic_DNA"/>
</dbReference>
<name>A0ABT7AHZ0_9HYPH</name>
<dbReference type="InterPro" id="IPR011611">
    <property type="entry name" value="PfkB_dom"/>
</dbReference>
<sequence length="297" mass="31542">MTRVFCVGIATLDYVYRMDEIPTRPEKHRASDLVVVGGGIAANAAVAVSRLGGQAMLATRLGDDFTAQEIVAELEAEGVDCRLCRRLPGRRSPVSAILVDARGERLVVSYADRSYPADTDWLPRELPAGTEAVLGDTRWEEGAAHVFALARHAGIPAVFDADRAPRHHQMLALASHVAFSAQGLRELTGLDDPRRGLESLAAGAANWLAVTVGVEGVYFLEDGTVRHEPAFAVKAVDTLGAGDVWHGALALALGEGRRGREAVRFASAAAAIKATRFGGRQGAPTRAEVEAFLAENG</sequence>
<evidence type="ECO:0000256" key="4">
    <source>
        <dbReference type="RuleBase" id="RU003704"/>
    </source>
</evidence>
<reference evidence="6 7" key="1">
    <citation type="submission" date="2023-05" db="EMBL/GenBank/DDBJ databases">
        <title>Chelatococcus sp. nov., a moderately thermophilic bacterium isolated from hot spring microbial mat.</title>
        <authorList>
            <person name="Hu C.-J."/>
            <person name="Li W.-J."/>
        </authorList>
    </citation>
    <scope>NUCLEOTIDE SEQUENCE [LARGE SCALE GENOMIC DNA]</scope>
    <source>
        <strain evidence="6 7">SYSU G07232</strain>
    </source>
</reference>
<feature type="domain" description="Carbohydrate kinase PfkB" evidence="5">
    <location>
        <begin position="1"/>
        <end position="285"/>
    </location>
</feature>
<keyword evidence="7" id="KW-1185">Reference proteome</keyword>
<proteinExistence type="inferred from homology"/>
<evidence type="ECO:0000313" key="6">
    <source>
        <dbReference type="EMBL" id="MDJ1159001.1"/>
    </source>
</evidence>
<dbReference type="SUPFAM" id="SSF53613">
    <property type="entry name" value="Ribokinase-like"/>
    <property type="match status" value="1"/>
</dbReference>
<gene>
    <name evidence="6" type="ORF">QNA08_12220</name>
</gene>
<dbReference type="GO" id="GO:0016301">
    <property type="term" value="F:kinase activity"/>
    <property type="evidence" value="ECO:0007669"/>
    <property type="project" value="UniProtKB-KW"/>
</dbReference>